<protein>
    <submittedName>
        <fullName evidence="2">Uncharacterized protein</fullName>
    </submittedName>
</protein>
<keyword evidence="3" id="KW-1185">Reference proteome</keyword>
<evidence type="ECO:0000313" key="2">
    <source>
        <dbReference type="EMBL" id="KAJ3490261.1"/>
    </source>
</evidence>
<reference evidence="2" key="1">
    <citation type="submission" date="2022-07" db="EMBL/GenBank/DDBJ databases">
        <title>Genome Sequence of Agrocybe chaxingu.</title>
        <authorList>
            <person name="Buettner E."/>
        </authorList>
    </citation>
    <scope>NUCLEOTIDE SEQUENCE</scope>
    <source>
        <strain evidence="2">MP-N11</strain>
    </source>
</reference>
<dbReference type="PANTHER" id="PTHR39470:SF1">
    <property type="entry name" value="CHORISMATE SYNTHASE PROTEIN"/>
    <property type="match status" value="1"/>
</dbReference>
<keyword evidence="1" id="KW-1133">Transmembrane helix</keyword>
<evidence type="ECO:0000256" key="1">
    <source>
        <dbReference type="SAM" id="Phobius"/>
    </source>
</evidence>
<accession>A0A9W8JSC7</accession>
<keyword evidence="1" id="KW-0812">Transmembrane</keyword>
<dbReference type="Proteomes" id="UP001148786">
    <property type="component" value="Unassembled WGS sequence"/>
</dbReference>
<dbReference type="AlphaFoldDB" id="A0A9W8JSC7"/>
<sequence>MELPQLSLDAYIALGLVIATPWLYRTFSPFSDQKSPKPTRELLLSTALLLHTLYALYKLLVSPPQSIFKALDVPVNIPPDYLRAKLVETLGGEAHVPQHLDTLLKRLGLMDLRSLYILFGHDALTTCTHCHSYNDFALYAFPGPLLEYIREIAFIGISTLPNSSTSYLRPLGLGALLASLLAEAYWTLTVQVVIPPFGSKASATMWHEIFVQLRRTLFLLLPLLITILPYLGLHRIPILGAFIPRPEQTAVPPTPVHPRQQSVIPQEATLNDVTGMTLKTLSHLVPTLHLLKYSHAAIMRVNLASMHAPRSGGRRKQARGPL</sequence>
<organism evidence="2 3">
    <name type="scientific">Agrocybe chaxingu</name>
    <dbReference type="NCBI Taxonomy" id="84603"/>
    <lineage>
        <taxon>Eukaryota</taxon>
        <taxon>Fungi</taxon>
        <taxon>Dikarya</taxon>
        <taxon>Basidiomycota</taxon>
        <taxon>Agaricomycotina</taxon>
        <taxon>Agaricomycetes</taxon>
        <taxon>Agaricomycetidae</taxon>
        <taxon>Agaricales</taxon>
        <taxon>Agaricineae</taxon>
        <taxon>Strophariaceae</taxon>
        <taxon>Agrocybe</taxon>
    </lineage>
</organism>
<feature type="transmembrane region" description="Helical" evidence="1">
    <location>
        <begin position="7"/>
        <end position="24"/>
    </location>
</feature>
<keyword evidence="1" id="KW-0472">Membrane</keyword>
<dbReference type="EMBL" id="JANKHO010002643">
    <property type="protein sequence ID" value="KAJ3490261.1"/>
    <property type="molecule type" value="Genomic_DNA"/>
</dbReference>
<gene>
    <name evidence="2" type="ORF">NLJ89_g11449</name>
</gene>
<name>A0A9W8JSC7_9AGAR</name>
<comment type="caution">
    <text evidence="2">The sequence shown here is derived from an EMBL/GenBank/DDBJ whole genome shotgun (WGS) entry which is preliminary data.</text>
</comment>
<evidence type="ECO:0000313" key="3">
    <source>
        <dbReference type="Proteomes" id="UP001148786"/>
    </source>
</evidence>
<dbReference type="OrthoDB" id="4218123at2759"/>
<dbReference type="PANTHER" id="PTHR39470">
    <property type="entry name" value="CHROMOSOME 10, WHOLE GENOME SHOTGUN SEQUENCE"/>
    <property type="match status" value="1"/>
</dbReference>
<feature type="transmembrane region" description="Helical" evidence="1">
    <location>
        <begin position="214"/>
        <end position="233"/>
    </location>
</feature>
<proteinExistence type="predicted"/>